<name>A0A511N6D4_DEIC1</name>
<dbReference type="InterPro" id="IPR004370">
    <property type="entry name" value="4-OT-like_dom"/>
</dbReference>
<dbReference type="RefSeq" id="WP_146887455.1">
    <property type="nucleotide sequence ID" value="NZ_BJXB01000020.1"/>
</dbReference>
<dbReference type="InterPro" id="IPR014347">
    <property type="entry name" value="Tautomerase/MIF_sf"/>
</dbReference>
<feature type="domain" description="4-oxalocrotonate tautomerase-like" evidence="5">
    <location>
        <begin position="2"/>
        <end position="61"/>
    </location>
</feature>
<organism evidence="6 7">
    <name type="scientific">Deinococcus cellulosilyticus (strain DSM 18568 / NBRC 106333 / KACC 11606 / 5516J-15)</name>
    <dbReference type="NCBI Taxonomy" id="1223518"/>
    <lineage>
        <taxon>Bacteria</taxon>
        <taxon>Thermotogati</taxon>
        <taxon>Deinococcota</taxon>
        <taxon>Deinococci</taxon>
        <taxon>Deinococcales</taxon>
        <taxon>Deinococcaceae</taxon>
        <taxon>Deinococcus</taxon>
    </lineage>
</organism>
<comment type="similarity">
    <text evidence="1 4">Belongs to the 4-oxalocrotonate tautomerase family.</text>
</comment>
<evidence type="ECO:0000313" key="6">
    <source>
        <dbReference type="EMBL" id="GEM48403.1"/>
    </source>
</evidence>
<dbReference type="Proteomes" id="UP000321306">
    <property type="component" value="Unassembled WGS sequence"/>
</dbReference>
<evidence type="ECO:0000256" key="4">
    <source>
        <dbReference type="RuleBase" id="RU362032"/>
    </source>
</evidence>
<accession>A0A511N6D4</accession>
<sequence>MPYVKIEITRENNTREQKLLLIAAVTQALQDILGKDPATTFVTIDEIDTDNWGIGGELVTDLRQRKNHD</sequence>
<dbReference type="AlphaFoldDB" id="A0A511N6D4"/>
<dbReference type="SUPFAM" id="SSF55331">
    <property type="entry name" value="Tautomerase/MIF"/>
    <property type="match status" value="1"/>
</dbReference>
<evidence type="ECO:0000313" key="7">
    <source>
        <dbReference type="Proteomes" id="UP000321306"/>
    </source>
</evidence>
<dbReference type="OrthoDB" id="9799841at2"/>
<dbReference type="PANTHER" id="PTHR35530:SF1">
    <property type="entry name" value="2-HYDROXYMUCONATE TAUTOMERASE"/>
    <property type="match status" value="1"/>
</dbReference>
<dbReference type="GO" id="GO:0016853">
    <property type="term" value="F:isomerase activity"/>
    <property type="evidence" value="ECO:0007669"/>
    <property type="project" value="UniProtKB-UniRule"/>
</dbReference>
<evidence type="ECO:0000256" key="3">
    <source>
        <dbReference type="PIRSR" id="PIRSR618191-1"/>
    </source>
</evidence>
<gene>
    <name evidence="6" type="ORF">DC3_40380</name>
</gene>
<dbReference type="NCBIfam" id="TIGR00013">
    <property type="entry name" value="taut"/>
    <property type="match status" value="1"/>
</dbReference>
<dbReference type="EC" id="5.3.2.-" evidence="4"/>
<proteinExistence type="inferred from homology"/>
<dbReference type="InterPro" id="IPR018191">
    <property type="entry name" value="4-OT"/>
</dbReference>
<keyword evidence="2 4" id="KW-0413">Isomerase</keyword>
<keyword evidence="7" id="KW-1185">Reference proteome</keyword>
<dbReference type="EMBL" id="BJXB01000020">
    <property type="protein sequence ID" value="GEM48403.1"/>
    <property type="molecule type" value="Genomic_DNA"/>
</dbReference>
<evidence type="ECO:0000256" key="2">
    <source>
        <dbReference type="ARBA" id="ARBA00023235"/>
    </source>
</evidence>
<dbReference type="Pfam" id="PF01361">
    <property type="entry name" value="Tautomerase"/>
    <property type="match status" value="1"/>
</dbReference>
<evidence type="ECO:0000256" key="1">
    <source>
        <dbReference type="ARBA" id="ARBA00006723"/>
    </source>
</evidence>
<comment type="caution">
    <text evidence="6">The sequence shown here is derived from an EMBL/GenBank/DDBJ whole genome shotgun (WGS) entry which is preliminary data.</text>
</comment>
<protein>
    <recommendedName>
        <fullName evidence="4">Tautomerase</fullName>
        <ecNumber evidence="4">5.3.2.-</ecNumber>
    </recommendedName>
</protein>
<dbReference type="PANTHER" id="PTHR35530">
    <property type="entry name" value="TAUTOMERASE-RELATED"/>
    <property type="match status" value="1"/>
</dbReference>
<evidence type="ECO:0000259" key="5">
    <source>
        <dbReference type="Pfam" id="PF01361"/>
    </source>
</evidence>
<reference evidence="6 7" key="1">
    <citation type="submission" date="2019-07" db="EMBL/GenBank/DDBJ databases">
        <title>Whole genome shotgun sequence of Deinococcus cellulosilyticus NBRC 106333.</title>
        <authorList>
            <person name="Hosoyama A."/>
            <person name="Uohara A."/>
            <person name="Ohji S."/>
            <person name="Ichikawa N."/>
        </authorList>
    </citation>
    <scope>NUCLEOTIDE SEQUENCE [LARGE SCALE GENOMIC DNA]</scope>
    <source>
        <strain evidence="6 7">NBRC 106333</strain>
    </source>
</reference>
<dbReference type="Gene3D" id="3.30.429.10">
    <property type="entry name" value="Macrophage Migration Inhibitory Factor"/>
    <property type="match status" value="1"/>
</dbReference>
<feature type="active site" description="Proton acceptor; via imino nitrogen" evidence="3">
    <location>
        <position position="2"/>
    </location>
</feature>